<dbReference type="PATRIC" id="fig|1227739.3.peg.218"/>
<dbReference type="RefSeq" id="WP_155832757.1">
    <property type="nucleotide sequence ID" value="NZ_CP007144.1"/>
</dbReference>
<dbReference type="OrthoDB" id="662887at2"/>
<dbReference type="KEGG" id="hsw:Hsw_PA0191"/>
<dbReference type="Proteomes" id="UP000019423">
    <property type="component" value="Plasmid pHsw1"/>
</dbReference>
<evidence type="ECO:0000313" key="2">
    <source>
        <dbReference type="Proteomes" id="UP000019423"/>
    </source>
</evidence>
<organism evidence="1 2">
    <name type="scientific">Hymenobacter swuensis DY53</name>
    <dbReference type="NCBI Taxonomy" id="1227739"/>
    <lineage>
        <taxon>Bacteria</taxon>
        <taxon>Pseudomonadati</taxon>
        <taxon>Bacteroidota</taxon>
        <taxon>Cytophagia</taxon>
        <taxon>Cytophagales</taxon>
        <taxon>Hymenobacteraceae</taxon>
        <taxon>Hymenobacter</taxon>
    </lineage>
</organism>
<evidence type="ECO:0008006" key="3">
    <source>
        <dbReference type="Google" id="ProtNLM"/>
    </source>
</evidence>
<keyword evidence="1" id="KW-0614">Plasmid</keyword>
<dbReference type="AlphaFoldDB" id="W8EQV6"/>
<gene>
    <name evidence="1" type="ORF">Hsw_PA0191</name>
</gene>
<proteinExistence type="predicted"/>
<protein>
    <recommendedName>
        <fullName evidence="3">ApeA N-terminal domain-containing protein</fullName>
    </recommendedName>
</protein>
<name>W8EQV6_9BACT</name>
<dbReference type="eggNOG" id="ENOG5032Z8J">
    <property type="taxonomic scope" value="Bacteria"/>
</dbReference>
<dbReference type="HOGENOM" id="CLU_483782_0_0_10"/>
<sequence length="563" mass="64955">MKKNTKSFEWKPSEHELKILSNAKKKYFLASINLIKKYSTEQKFFISLRYTDLNTSLEVTGSFVLTIFPDVEAGIPFKIIIPETLPIGSVKYKESYGLSNELHLKQGNNKFLINRHSVTYFNANFPSKPQILEGIFSNFKSAKKESNKLYRRVIIPVKDTDMIYPTSILAYDKNHIKFDIENWDRQSSLMGLSFTSTKGMFSLLKIHGFNFHFYALEPVRSYIIDCNEKITNKEFKRITSIIRICMAFLCGKYYRGETIYLSAKDTDFTKLVNFERLFEAPSTLSENQIINPHFFFDHYRKQDTDTQASLKEYHKMFPTEVYESLCEKCIKSPEILRTIELIVRASSIDDPVQKGALYSVAIEALTEYLVSETPEPFKPITNKSEAKKLISSLMAVLDASKSAIDFNGYTILSKKIANINSPTNRDKLEKPFELAKIELLPDDLEALDKRNDYLHGREPLEGGSRYDLEQIALHLHTLISHLILKHIGYSGHLINLPSWNLLHNKDVADYANIDPAEIVKVLKQIDEESFNSIEEITYAKEVLLKYREILKIEKLIKGIIRIV</sequence>
<reference evidence="1 2" key="1">
    <citation type="submission" date="2014-01" db="EMBL/GenBank/DDBJ databases">
        <title>Complete sequence of plasmid1 of ionizing-radiation resistance bacterium Hymenobacter swuensis DY53.</title>
        <authorList>
            <person name="Jung J.-H."/>
            <person name="Jeong S.-W."/>
            <person name="Joe M.-H."/>
            <person name="Cho y.-j."/>
            <person name="Kim M.-K."/>
            <person name="Lim S.-Y."/>
        </authorList>
    </citation>
    <scope>NUCLEOTIDE SEQUENCE [LARGE SCALE GENOMIC DNA]</scope>
    <source>
        <strain evidence="1 2">DY53</strain>
        <plasmid evidence="1 2">pHsw1</plasmid>
    </source>
</reference>
<geneLocation type="plasmid" evidence="1 2">
    <name>pHsw1</name>
</geneLocation>
<accession>W8EQV6</accession>
<evidence type="ECO:0000313" key="1">
    <source>
        <dbReference type="EMBL" id="AHJ95524.1"/>
    </source>
</evidence>
<keyword evidence="2" id="KW-1185">Reference proteome</keyword>
<dbReference type="EMBL" id="CP007144">
    <property type="protein sequence ID" value="AHJ95524.1"/>
    <property type="molecule type" value="Genomic_DNA"/>
</dbReference>